<gene>
    <name evidence="5" type="ORF">CAUJ_LOCUS11568</name>
</gene>
<dbReference type="SMART" id="SM00192">
    <property type="entry name" value="LDLa"/>
    <property type="match status" value="1"/>
</dbReference>
<dbReference type="InterPro" id="IPR002172">
    <property type="entry name" value="LDrepeatLR_classA_rpt"/>
</dbReference>
<dbReference type="InterPro" id="IPR038178">
    <property type="entry name" value="Kringle_sf"/>
</dbReference>
<dbReference type="PROSITE" id="PS50068">
    <property type="entry name" value="LDLRA_2"/>
    <property type="match status" value="1"/>
</dbReference>
<dbReference type="Proteomes" id="UP000835052">
    <property type="component" value="Unassembled WGS sequence"/>
</dbReference>
<dbReference type="SUPFAM" id="SSF56436">
    <property type="entry name" value="C-type lectin-like"/>
    <property type="match status" value="1"/>
</dbReference>
<sequence length="420" mass="46631">MHDFAGHWLEQLPAYSYSIACTNSSCFPYLSTYCKTGVSVHCTAKLCTEGSFVVGKKCVWLSAEPMDGYATAQSFCSPFDVVSLPRAADLTRLSQIFTKRYGESSTFLTSAFRRASTWQWESGDEIQSQITGDGRCLGVRNGTFVAVDCDGEAYVACESGRECVARDVYNGRAQVTTRGTMCLKWSEGTLNDSSMTLESPQEHNFCRVVPGFSKTNDTSIAACLVTPTKLDACDIPLCADSFNDPQLTTNEIEMCSEGFFDCDDGSKCVSEKFRCDYEVDCLDGSDELNCEDYLESFELFGPYKLVDRVTEVWTFIPQVQGCARRCRESLLICEAFSYEPRTQTCLLTDTTQSYSSLAPKSSSLFYRKRFSSKDVTFELEDDVLMATKASIRAAVCNENFSTDKATSICRILSFGKYGLA</sequence>
<name>A0A8S1HI82_9PELO</name>
<dbReference type="InterPro" id="IPR016187">
    <property type="entry name" value="CTDL_fold"/>
</dbReference>
<feature type="disulfide bond" evidence="3">
    <location>
        <begin position="275"/>
        <end position="290"/>
    </location>
</feature>
<feature type="domain" description="Apple" evidence="4">
    <location>
        <begin position="290"/>
        <end position="370"/>
    </location>
</feature>
<dbReference type="OrthoDB" id="5859258at2759"/>
<proteinExistence type="predicted"/>
<dbReference type="InterPro" id="IPR023415">
    <property type="entry name" value="LDLR_class-A_CS"/>
</dbReference>
<evidence type="ECO:0000313" key="5">
    <source>
        <dbReference type="EMBL" id="CAD6195649.1"/>
    </source>
</evidence>
<evidence type="ECO:0000259" key="4">
    <source>
        <dbReference type="PROSITE" id="PS50948"/>
    </source>
</evidence>
<dbReference type="InterPro" id="IPR003609">
    <property type="entry name" value="Pan_app"/>
</dbReference>
<dbReference type="Pfam" id="PF00057">
    <property type="entry name" value="Ldl_recept_a"/>
    <property type="match status" value="1"/>
</dbReference>
<reference evidence="5" key="1">
    <citation type="submission" date="2020-10" db="EMBL/GenBank/DDBJ databases">
        <authorList>
            <person name="Kikuchi T."/>
        </authorList>
    </citation>
    <scope>NUCLEOTIDE SEQUENCE</scope>
    <source>
        <strain evidence="5">NKZ352</strain>
    </source>
</reference>
<dbReference type="SUPFAM" id="SSF57424">
    <property type="entry name" value="LDL receptor-like module"/>
    <property type="match status" value="1"/>
</dbReference>
<dbReference type="SMART" id="SM00473">
    <property type="entry name" value="PAN_AP"/>
    <property type="match status" value="1"/>
</dbReference>
<dbReference type="SUPFAM" id="SSF57414">
    <property type="entry name" value="Hairpin loop containing domain-like"/>
    <property type="match status" value="1"/>
</dbReference>
<dbReference type="InterPro" id="IPR000001">
    <property type="entry name" value="Kringle"/>
</dbReference>
<dbReference type="SMART" id="SM00130">
    <property type="entry name" value="KR"/>
    <property type="match status" value="1"/>
</dbReference>
<keyword evidence="1" id="KW-0420">Kringle</keyword>
<dbReference type="SUPFAM" id="SSF57440">
    <property type="entry name" value="Kringle-like"/>
    <property type="match status" value="1"/>
</dbReference>
<keyword evidence="2 3" id="KW-1015">Disulfide bond</keyword>
<dbReference type="CDD" id="cd00112">
    <property type="entry name" value="LDLa"/>
    <property type="match status" value="1"/>
</dbReference>
<dbReference type="PROSITE" id="PS50948">
    <property type="entry name" value="PAN"/>
    <property type="match status" value="1"/>
</dbReference>
<dbReference type="InterPro" id="IPR013806">
    <property type="entry name" value="Kringle-like"/>
</dbReference>
<keyword evidence="6" id="KW-1185">Reference proteome</keyword>
<dbReference type="PROSITE" id="PS01209">
    <property type="entry name" value="LDLRA_1"/>
    <property type="match status" value="1"/>
</dbReference>
<evidence type="ECO:0000256" key="2">
    <source>
        <dbReference type="ARBA" id="ARBA00023157"/>
    </source>
</evidence>
<comment type="caution">
    <text evidence="5">The sequence shown here is derived from an EMBL/GenBank/DDBJ whole genome shotgun (WGS) entry which is preliminary data.</text>
</comment>
<dbReference type="Gene3D" id="3.50.4.10">
    <property type="entry name" value="Hepatocyte Growth Factor"/>
    <property type="match status" value="1"/>
</dbReference>
<dbReference type="Gene3D" id="2.40.20.10">
    <property type="entry name" value="Plasminogen Kringle 4"/>
    <property type="match status" value="1"/>
</dbReference>
<protein>
    <recommendedName>
        <fullName evidence="4">Apple domain-containing protein</fullName>
    </recommendedName>
</protein>
<dbReference type="Gene3D" id="3.10.100.10">
    <property type="entry name" value="Mannose-Binding Protein A, subunit A"/>
    <property type="match status" value="1"/>
</dbReference>
<accession>A0A8S1HI82</accession>
<evidence type="ECO:0000256" key="3">
    <source>
        <dbReference type="PROSITE-ProRule" id="PRU00124"/>
    </source>
</evidence>
<evidence type="ECO:0000256" key="1">
    <source>
        <dbReference type="ARBA" id="ARBA00022572"/>
    </source>
</evidence>
<dbReference type="InterPro" id="IPR016186">
    <property type="entry name" value="C-type_lectin-like/link_sf"/>
</dbReference>
<dbReference type="AlphaFoldDB" id="A0A8S1HI82"/>
<dbReference type="Gene3D" id="4.10.400.10">
    <property type="entry name" value="Low-density Lipoprotein Receptor"/>
    <property type="match status" value="1"/>
</dbReference>
<organism evidence="5 6">
    <name type="scientific">Caenorhabditis auriculariae</name>
    <dbReference type="NCBI Taxonomy" id="2777116"/>
    <lineage>
        <taxon>Eukaryota</taxon>
        <taxon>Metazoa</taxon>
        <taxon>Ecdysozoa</taxon>
        <taxon>Nematoda</taxon>
        <taxon>Chromadorea</taxon>
        <taxon>Rhabditida</taxon>
        <taxon>Rhabditina</taxon>
        <taxon>Rhabditomorpha</taxon>
        <taxon>Rhabditoidea</taxon>
        <taxon>Rhabditidae</taxon>
        <taxon>Peloderinae</taxon>
        <taxon>Caenorhabditis</taxon>
    </lineage>
</organism>
<evidence type="ECO:0000313" key="6">
    <source>
        <dbReference type="Proteomes" id="UP000835052"/>
    </source>
</evidence>
<comment type="caution">
    <text evidence="3">Lacks conserved residue(s) required for the propagation of feature annotation.</text>
</comment>
<dbReference type="InterPro" id="IPR036055">
    <property type="entry name" value="LDL_receptor-like_sf"/>
</dbReference>
<dbReference type="EMBL" id="CAJGYM010000058">
    <property type="protein sequence ID" value="CAD6195649.1"/>
    <property type="molecule type" value="Genomic_DNA"/>
</dbReference>
<dbReference type="Pfam" id="PF00024">
    <property type="entry name" value="PAN_1"/>
    <property type="match status" value="1"/>
</dbReference>